<evidence type="ECO:0000256" key="4">
    <source>
        <dbReference type="ARBA" id="ARBA00022790"/>
    </source>
</evidence>
<dbReference type="InterPro" id="IPR036390">
    <property type="entry name" value="WH_DNA-bd_sf"/>
</dbReference>
<keyword evidence="4" id="KW-0736">Signalosome</keyword>
<comment type="caution">
    <text evidence="7">The sequence shown here is derived from an EMBL/GenBank/DDBJ whole genome shotgun (WGS) entry which is preliminary data.</text>
</comment>
<dbReference type="EMBL" id="JAPXFL010000002">
    <property type="protein sequence ID" value="KAK9510087.1"/>
    <property type="molecule type" value="Genomic_DNA"/>
</dbReference>
<gene>
    <name evidence="7" type="ORF">O3M35_004944</name>
</gene>
<evidence type="ECO:0000256" key="5">
    <source>
        <dbReference type="ARBA" id="ARBA00023242"/>
    </source>
</evidence>
<dbReference type="InterPro" id="IPR033464">
    <property type="entry name" value="CSN8_PSD8_EIF3K"/>
</dbReference>
<protein>
    <recommendedName>
        <fullName evidence="6">CSN8/PSMD8/EIF3K domain-containing protein</fullName>
    </recommendedName>
</protein>
<comment type="subcellular location">
    <subcellularLocation>
        <location evidence="2">Cytoplasm</location>
    </subcellularLocation>
    <subcellularLocation>
        <location evidence="1">Nucleus</location>
    </subcellularLocation>
</comment>
<dbReference type="Proteomes" id="UP001461498">
    <property type="component" value="Unassembled WGS sequence"/>
</dbReference>
<proteinExistence type="predicted"/>
<evidence type="ECO:0000313" key="7">
    <source>
        <dbReference type="EMBL" id="KAK9510087.1"/>
    </source>
</evidence>
<dbReference type="PANTHER" id="PTHR13339:SF0">
    <property type="entry name" value="COP9 SIGNALOSOME COMPLEX SUBUNIT 8"/>
    <property type="match status" value="1"/>
</dbReference>
<accession>A0AAW1DMD6</accession>
<evidence type="ECO:0000313" key="8">
    <source>
        <dbReference type="Proteomes" id="UP001461498"/>
    </source>
</evidence>
<evidence type="ECO:0000256" key="1">
    <source>
        <dbReference type="ARBA" id="ARBA00004123"/>
    </source>
</evidence>
<dbReference type="SUPFAM" id="SSF46785">
    <property type="entry name" value="Winged helix' DNA-binding domain"/>
    <property type="match status" value="1"/>
</dbReference>
<dbReference type="GO" id="GO:0010387">
    <property type="term" value="P:COP9 signalosome assembly"/>
    <property type="evidence" value="ECO:0007669"/>
    <property type="project" value="InterPro"/>
</dbReference>
<organism evidence="7 8">
    <name type="scientific">Rhynocoris fuscipes</name>
    <dbReference type="NCBI Taxonomy" id="488301"/>
    <lineage>
        <taxon>Eukaryota</taxon>
        <taxon>Metazoa</taxon>
        <taxon>Ecdysozoa</taxon>
        <taxon>Arthropoda</taxon>
        <taxon>Hexapoda</taxon>
        <taxon>Insecta</taxon>
        <taxon>Pterygota</taxon>
        <taxon>Neoptera</taxon>
        <taxon>Paraneoptera</taxon>
        <taxon>Hemiptera</taxon>
        <taxon>Heteroptera</taxon>
        <taxon>Panheteroptera</taxon>
        <taxon>Cimicomorpha</taxon>
        <taxon>Reduviidae</taxon>
        <taxon>Harpactorinae</taxon>
        <taxon>Harpactorini</taxon>
        <taxon>Rhynocoris</taxon>
    </lineage>
</organism>
<dbReference type="EMBL" id="JAPXFL010000002">
    <property type="protein sequence ID" value="KAK9510086.1"/>
    <property type="molecule type" value="Genomic_DNA"/>
</dbReference>
<dbReference type="PANTHER" id="PTHR13339">
    <property type="entry name" value="COP9 SIGNALOSOME COMPLEX SUBUNIT 8"/>
    <property type="match status" value="1"/>
</dbReference>
<dbReference type="GO" id="GO:0000338">
    <property type="term" value="P:protein deneddylation"/>
    <property type="evidence" value="ECO:0007669"/>
    <property type="project" value="InterPro"/>
</dbReference>
<name>A0AAW1DMD6_9HEMI</name>
<keyword evidence="5" id="KW-0539">Nucleus</keyword>
<dbReference type="AlphaFoldDB" id="A0AAW1DMD6"/>
<dbReference type="Pfam" id="PF10075">
    <property type="entry name" value="CSN8_PSD8_EIF3K"/>
    <property type="match status" value="1"/>
</dbReference>
<reference evidence="7 8" key="1">
    <citation type="submission" date="2022-12" db="EMBL/GenBank/DDBJ databases">
        <title>Chromosome-level genome assembly of true bugs.</title>
        <authorList>
            <person name="Ma L."/>
            <person name="Li H."/>
        </authorList>
    </citation>
    <scope>NUCLEOTIDE SEQUENCE [LARGE SCALE GENOMIC DNA]</scope>
    <source>
        <strain evidence="7">Lab_2022b</strain>
    </source>
</reference>
<feature type="domain" description="CSN8/PSMD8/EIF3K" evidence="6">
    <location>
        <begin position="26"/>
        <end position="152"/>
    </location>
</feature>
<keyword evidence="3" id="KW-0963">Cytoplasm</keyword>
<evidence type="ECO:0000259" key="6">
    <source>
        <dbReference type="Pfam" id="PF10075"/>
    </source>
</evidence>
<evidence type="ECO:0000256" key="2">
    <source>
        <dbReference type="ARBA" id="ARBA00004496"/>
    </source>
</evidence>
<dbReference type="GO" id="GO:0008180">
    <property type="term" value="C:COP9 signalosome"/>
    <property type="evidence" value="ECO:0007669"/>
    <property type="project" value="UniProtKB-KW"/>
</dbReference>
<dbReference type="InterPro" id="IPR033205">
    <property type="entry name" value="COP9_CSN8"/>
</dbReference>
<dbReference type="Gene3D" id="1.25.40.990">
    <property type="match status" value="1"/>
</dbReference>
<dbReference type="GO" id="GO:0005737">
    <property type="term" value="C:cytoplasm"/>
    <property type="evidence" value="ECO:0007669"/>
    <property type="project" value="UniProtKB-SubCell"/>
</dbReference>
<sequence>MLMENLDQLASELETQELQASGGVASPQLYGKLLAIYLYQHDLCNAKFLWKRIPAHIKAENVELRNIWAVGKSMWQRDMNACYTLVTKTEWSDNVASIMRALTDSVRERCLNLVSNAYSSVTVDTVSQLLGTSDVVAVAKEHGWTVEGNMVSPVRKTIPQAQTTSTEEQLHRLTSFVSILEN</sequence>
<keyword evidence="8" id="KW-1185">Reference proteome</keyword>
<evidence type="ECO:0000256" key="3">
    <source>
        <dbReference type="ARBA" id="ARBA00022490"/>
    </source>
</evidence>